<dbReference type="AlphaFoldDB" id="A0A7N9C7H1"/>
<sequence length="200" mass="21677">STRLGLPKYWDYRCEPLRPATNFVFLVETGFLHVGQTGLKLLISCDLPASASQSTEITGVSHRAWCFFCFFLRQSLPLLPRLECGSAILAHFNLCLLGSRDSPASASRVAGITGTCHHTQLIFVFLVEMGFHHVGQAGFELLISGGPSASASQSAGITGMSHCARPIIIILKGVNGSLNQFQHCWAIHRLLLLSEPAFPA</sequence>
<reference evidence="1" key="3">
    <citation type="submission" date="2025-09" db="UniProtKB">
        <authorList>
            <consortium name="Ensembl"/>
        </authorList>
    </citation>
    <scope>IDENTIFICATION</scope>
</reference>
<protein>
    <submittedName>
        <fullName evidence="1">Uncharacterized protein</fullName>
    </submittedName>
</protein>
<organism evidence="1 2">
    <name type="scientific">Macaca fascicularis</name>
    <name type="common">Crab-eating macaque</name>
    <name type="synonym">Cynomolgus monkey</name>
    <dbReference type="NCBI Taxonomy" id="9541"/>
    <lineage>
        <taxon>Eukaryota</taxon>
        <taxon>Metazoa</taxon>
        <taxon>Chordata</taxon>
        <taxon>Craniata</taxon>
        <taxon>Vertebrata</taxon>
        <taxon>Euteleostomi</taxon>
        <taxon>Mammalia</taxon>
        <taxon>Eutheria</taxon>
        <taxon>Euarchontoglires</taxon>
        <taxon>Primates</taxon>
        <taxon>Haplorrhini</taxon>
        <taxon>Catarrhini</taxon>
        <taxon>Cercopithecidae</taxon>
        <taxon>Cercopithecinae</taxon>
        <taxon>Macaca</taxon>
    </lineage>
</organism>
<reference evidence="1" key="2">
    <citation type="submission" date="2025-08" db="UniProtKB">
        <authorList>
            <consortium name="Ensembl"/>
        </authorList>
    </citation>
    <scope>IDENTIFICATION</scope>
</reference>
<accession>A0A7N9C7H1</accession>
<evidence type="ECO:0000313" key="2">
    <source>
        <dbReference type="Proteomes" id="UP000233100"/>
    </source>
</evidence>
<dbReference type="Proteomes" id="UP000233100">
    <property type="component" value="Chromosome 1"/>
</dbReference>
<name>A0A7N9C7H1_MACFA</name>
<evidence type="ECO:0000313" key="1">
    <source>
        <dbReference type="Ensembl" id="ENSMFAP00000046839.1"/>
    </source>
</evidence>
<dbReference type="PANTHER" id="PTHR12138:SF162">
    <property type="entry name" value="CHROMOSOME UNDETERMINED SCAFFOLD_275, WHOLE GENOME SHOTGUN SEQUENCE"/>
    <property type="match status" value="1"/>
</dbReference>
<proteinExistence type="predicted"/>
<dbReference type="PRINTS" id="PR02045">
    <property type="entry name" value="F138DOMAIN"/>
</dbReference>
<keyword evidence="2" id="KW-1185">Reference proteome</keyword>
<dbReference type="PANTHER" id="PTHR12138">
    <property type="entry name" value="PRIMATE-EXPANDED PROTEIN FAMILY"/>
    <property type="match status" value="1"/>
</dbReference>
<reference evidence="1 2" key="1">
    <citation type="submission" date="2013-03" db="EMBL/GenBank/DDBJ databases">
        <authorList>
            <person name="Warren W."/>
            <person name="Wilson R.K."/>
        </authorList>
    </citation>
    <scope>NUCLEOTIDE SEQUENCE</scope>
</reference>
<dbReference type="GeneTree" id="ENSGT01120000271815"/>
<dbReference type="Ensembl" id="ENSMFAT00000099448.1">
    <property type="protein sequence ID" value="ENSMFAP00000046839.1"/>
    <property type="gene ID" value="ENSMFAG00000054004.1"/>
</dbReference>